<gene>
    <name evidence="1" type="ORF">A3C87_03295</name>
</gene>
<dbReference type="STRING" id="1798491.A3C87_03295"/>
<name>A0A1F6DID2_9BACT</name>
<evidence type="ECO:0000313" key="2">
    <source>
        <dbReference type="Proteomes" id="UP000176511"/>
    </source>
</evidence>
<reference evidence="1 2" key="1">
    <citation type="journal article" date="2016" name="Nat. Commun.">
        <title>Thousands of microbial genomes shed light on interconnected biogeochemical processes in an aquifer system.</title>
        <authorList>
            <person name="Anantharaman K."/>
            <person name="Brown C.T."/>
            <person name="Hug L.A."/>
            <person name="Sharon I."/>
            <person name="Castelle C.J."/>
            <person name="Probst A.J."/>
            <person name="Thomas B.C."/>
            <person name="Singh A."/>
            <person name="Wilkins M.J."/>
            <person name="Karaoz U."/>
            <person name="Brodie E.L."/>
            <person name="Williams K.H."/>
            <person name="Hubbard S.S."/>
            <person name="Banfield J.F."/>
        </authorList>
    </citation>
    <scope>NUCLEOTIDE SEQUENCE [LARGE SCALE GENOMIC DNA]</scope>
</reference>
<dbReference type="EMBL" id="MFLE01000025">
    <property type="protein sequence ID" value="OGG61151.1"/>
    <property type="molecule type" value="Genomic_DNA"/>
</dbReference>
<proteinExistence type="predicted"/>
<accession>A0A1F6DID2</accession>
<sequence>MKDLSDKELIEKYGGGYGRNGIVQCVRSFLTPQIRVPTAFAIIAWQFRIHPEDEVYRLLLKAVAREISSHKKSTVSKPSTNILFVFRGKEVQVVGGHIRYQVTERGGDVVYFGRDQFDDPIYVSAKGSPSRRLLSEATEYAKKHWKC</sequence>
<protein>
    <submittedName>
        <fullName evidence="1">Uncharacterized protein</fullName>
    </submittedName>
</protein>
<comment type="caution">
    <text evidence="1">The sequence shown here is derived from an EMBL/GenBank/DDBJ whole genome shotgun (WGS) entry which is preliminary data.</text>
</comment>
<evidence type="ECO:0000313" key="1">
    <source>
        <dbReference type="EMBL" id="OGG61151.1"/>
    </source>
</evidence>
<dbReference type="AlphaFoldDB" id="A0A1F6DID2"/>
<organism evidence="1 2">
    <name type="scientific">Candidatus Kaiserbacteria bacterium RIFCSPHIGHO2_02_FULL_49_34</name>
    <dbReference type="NCBI Taxonomy" id="1798491"/>
    <lineage>
        <taxon>Bacteria</taxon>
        <taxon>Candidatus Kaiseribacteriota</taxon>
    </lineage>
</organism>
<dbReference type="Proteomes" id="UP000176511">
    <property type="component" value="Unassembled WGS sequence"/>
</dbReference>